<reference evidence="3" key="1">
    <citation type="journal article" date="2014" name="Int. J. Syst. Evol. Microbiol.">
        <title>Complete genome sequence of Corynebacterium casei LMG S-19264T (=DSM 44701T), isolated from a smear-ripened cheese.</title>
        <authorList>
            <consortium name="US DOE Joint Genome Institute (JGI-PGF)"/>
            <person name="Walter F."/>
            <person name="Albersmeier A."/>
            <person name="Kalinowski J."/>
            <person name="Ruckert C."/>
        </authorList>
    </citation>
    <scope>NUCLEOTIDE SEQUENCE</scope>
    <source>
        <strain evidence="3">CGMCC 1.16548</strain>
    </source>
</reference>
<evidence type="ECO:0000256" key="1">
    <source>
        <dbReference type="SAM" id="MobiDB-lite"/>
    </source>
</evidence>
<keyword evidence="4" id="KW-1185">Reference proteome</keyword>
<sequence>MSDATPDPDETSPVTGRPRRPRRERGVTETLLSIVLVLEAVVLFFATLAINGLTDIPTPVVIAAGFAAIVVFVVVALLQRFAVGVVLGGVLQGVLIASGFLVGAMFVVGAVFAVLWVWCLVRARRIEESRHIAAEGESA</sequence>
<keyword evidence="2" id="KW-1133">Transmembrane helix</keyword>
<protein>
    <recommendedName>
        <fullName evidence="5">DUF4233 domain-containing protein</fullName>
    </recommendedName>
</protein>
<feature type="region of interest" description="Disordered" evidence="1">
    <location>
        <begin position="1"/>
        <end position="23"/>
    </location>
</feature>
<feature type="transmembrane region" description="Helical" evidence="2">
    <location>
        <begin position="94"/>
        <end position="121"/>
    </location>
</feature>
<evidence type="ECO:0000256" key="2">
    <source>
        <dbReference type="SAM" id="Phobius"/>
    </source>
</evidence>
<evidence type="ECO:0000313" key="4">
    <source>
        <dbReference type="Proteomes" id="UP000617531"/>
    </source>
</evidence>
<name>A0A8J3M3X0_9MICO</name>
<evidence type="ECO:0000313" key="3">
    <source>
        <dbReference type="EMBL" id="GHF27526.1"/>
    </source>
</evidence>
<keyword evidence="2" id="KW-0812">Transmembrane</keyword>
<feature type="transmembrane region" description="Helical" evidence="2">
    <location>
        <begin position="60"/>
        <end position="82"/>
    </location>
</feature>
<dbReference type="Pfam" id="PF14017">
    <property type="entry name" value="DUF4233"/>
    <property type="match status" value="1"/>
</dbReference>
<proteinExistence type="predicted"/>
<reference evidence="3" key="2">
    <citation type="submission" date="2020-09" db="EMBL/GenBank/DDBJ databases">
        <authorList>
            <person name="Sun Q."/>
            <person name="Zhou Y."/>
        </authorList>
    </citation>
    <scope>NUCLEOTIDE SEQUENCE</scope>
    <source>
        <strain evidence="3">CGMCC 1.16548</strain>
    </source>
</reference>
<dbReference type="Proteomes" id="UP000617531">
    <property type="component" value="Unassembled WGS sequence"/>
</dbReference>
<keyword evidence="2" id="KW-0472">Membrane</keyword>
<dbReference type="InterPro" id="IPR025327">
    <property type="entry name" value="DUF4233"/>
</dbReference>
<dbReference type="RefSeq" id="WP_191284402.1">
    <property type="nucleotide sequence ID" value="NZ_BNAI01000016.1"/>
</dbReference>
<feature type="transmembrane region" description="Helical" evidence="2">
    <location>
        <begin position="31"/>
        <end position="53"/>
    </location>
</feature>
<evidence type="ECO:0008006" key="5">
    <source>
        <dbReference type="Google" id="ProtNLM"/>
    </source>
</evidence>
<organism evidence="3 4">
    <name type="scientific">Pseudolysinimonas yzui</name>
    <dbReference type="NCBI Taxonomy" id="2708254"/>
    <lineage>
        <taxon>Bacteria</taxon>
        <taxon>Bacillati</taxon>
        <taxon>Actinomycetota</taxon>
        <taxon>Actinomycetes</taxon>
        <taxon>Micrococcales</taxon>
        <taxon>Microbacteriaceae</taxon>
        <taxon>Pseudolysinimonas</taxon>
    </lineage>
</organism>
<gene>
    <name evidence="3" type="ORF">GCM10011600_30450</name>
</gene>
<dbReference type="EMBL" id="BNAI01000016">
    <property type="protein sequence ID" value="GHF27526.1"/>
    <property type="molecule type" value="Genomic_DNA"/>
</dbReference>
<accession>A0A8J3M3X0</accession>
<comment type="caution">
    <text evidence="3">The sequence shown here is derived from an EMBL/GenBank/DDBJ whole genome shotgun (WGS) entry which is preliminary data.</text>
</comment>
<dbReference type="AlphaFoldDB" id="A0A8J3M3X0"/>
<feature type="compositionally biased region" description="Acidic residues" evidence="1">
    <location>
        <begin position="1"/>
        <end position="10"/>
    </location>
</feature>